<evidence type="ECO:0000256" key="2">
    <source>
        <dbReference type="ARBA" id="ARBA00012150"/>
    </source>
</evidence>
<dbReference type="SUPFAM" id="SSF54975">
    <property type="entry name" value="Acylphosphatase/BLUF domain-like"/>
    <property type="match status" value="1"/>
</dbReference>
<dbReference type="EMBL" id="JARGDH010000001">
    <property type="protein sequence ID" value="KAL0280719.1"/>
    <property type="molecule type" value="Genomic_DNA"/>
</dbReference>
<evidence type="ECO:0000256" key="6">
    <source>
        <dbReference type="RuleBase" id="RU000553"/>
    </source>
</evidence>
<feature type="active site" evidence="5">
    <location>
        <position position="18"/>
    </location>
</feature>
<evidence type="ECO:0000256" key="1">
    <source>
        <dbReference type="ARBA" id="ARBA00005614"/>
    </source>
</evidence>
<evidence type="ECO:0000256" key="7">
    <source>
        <dbReference type="RuleBase" id="RU004168"/>
    </source>
</evidence>
<dbReference type="PRINTS" id="PR00112">
    <property type="entry name" value="ACYLPHPHTASE"/>
</dbReference>
<dbReference type="InterPro" id="IPR036046">
    <property type="entry name" value="Acylphosphatase-like_dom_sf"/>
</dbReference>
<feature type="domain" description="Acylphosphatase-like" evidence="8">
    <location>
        <begin position="3"/>
        <end position="93"/>
    </location>
</feature>
<dbReference type="InterPro" id="IPR017968">
    <property type="entry name" value="Acylphosphatase_CS"/>
</dbReference>
<feature type="active site" evidence="5">
    <location>
        <position position="36"/>
    </location>
</feature>
<comment type="caution">
    <text evidence="9">The sequence shown here is derived from an EMBL/GenBank/DDBJ whole genome shotgun (WGS) entry which is preliminary data.</text>
</comment>
<dbReference type="InterPro" id="IPR001792">
    <property type="entry name" value="Acylphosphatase-like_dom"/>
</dbReference>
<name>A0AAW2IER8_9NEOP</name>
<sequence length="93" mass="10794">MVLVDFEVFGKVQGVHFRKYTQEQGKNLGLKGWCMNTDRGTVIGRMEGSSDKILKMKNWLKHKGSPKSRIDKTEFTNEQVITKHTYSDFIIKK</sequence>
<evidence type="ECO:0000256" key="5">
    <source>
        <dbReference type="PROSITE-ProRule" id="PRU00520"/>
    </source>
</evidence>
<dbReference type="PANTHER" id="PTHR10029">
    <property type="entry name" value="ACYLPHOSPHATASE"/>
    <property type="match status" value="1"/>
</dbReference>
<evidence type="ECO:0000256" key="3">
    <source>
        <dbReference type="ARBA" id="ARBA00022801"/>
    </source>
</evidence>
<comment type="catalytic activity">
    <reaction evidence="4 5 6">
        <text>an acyl phosphate + H2O = a carboxylate + phosphate + H(+)</text>
        <dbReference type="Rhea" id="RHEA:14965"/>
        <dbReference type="ChEBI" id="CHEBI:15377"/>
        <dbReference type="ChEBI" id="CHEBI:15378"/>
        <dbReference type="ChEBI" id="CHEBI:29067"/>
        <dbReference type="ChEBI" id="CHEBI:43474"/>
        <dbReference type="ChEBI" id="CHEBI:59918"/>
        <dbReference type="EC" id="3.6.1.7"/>
    </reaction>
</comment>
<dbReference type="Gene3D" id="3.30.70.100">
    <property type="match status" value="1"/>
</dbReference>
<dbReference type="AlphaFoldDB" id="A0AAW2IER8"/>
<proteinExistence type="inferred from homology"/>
<evidence type="ECO:0000256" key="4">
    <source>
        <dbReference type="ARBA" id="ARBA00047645"/>
    </source>
</evidence>
<dbReference type="Pfam" id="PF00708">
    <property type="entry name" value="Acylphosphatase"/>
    <property type="match status" value="1"/>
</dbReference>
<dbReference type="PANTHER" id="PTHR10029:SF3">
    <property type="entry name" value="ACYLPHOSPHATASE-RELATED"/>
    <property type="match status" value="1"/>
</dbReference>
<dbReference type="EC" id="3.6.1.7" evidence="2 5"/>
<dbReference type="PROSITE" id="PS00150">
    <property type="entry name" value="ACYLPHOSPHATASE_1"/>
    <property type="match status" value="1"/>
</dbReference>
<gene>
    <name evidence="9" type="ORF">PYX00_001936</name>
</gene>
<keyword evidence="3 5" id="KW-0378">Hydrolase</keyword>
<dbReference type="InterPro" id="IPR020456">
    <property type="entry name" value="Acylphosphatase"/>
</dbReference>
<dbReference type="PROSITE" id="PS00151">
    <property type="entry name" value="ACYLPHOSPHATASE_2"/>
    <property type="match status" value="1"/>
</dbReference>
<protein>
    <recommendedName>
        <fullName evidence="2 5">Acylphosphatase</fullName>
        <ecNumber evidence="2 5">3.6.1.7</ecNumber>
    </recommendedName>
</protein>
<comment type="similarity">
    <text evidence="1 7">Belongs to the acylphosphatase family.</text>
</comment>
<reference evidence="9" key="1">
    <citation type="journal article" date="2024" name="Gigascience">
        <title>Chromosome-level genome of the poultry shaft louse Menopon gallinae provides insight into the host-switching and adaptive evolution of parasitic lice.</title>
        <authorList>
            <person name="Xu Y."/>
            <person name="Ma L."/>
            <person name="Liu S."/>
            <person name="Liang Y."/>
            <person name="Liu Q."/>
            <person name="He Z."/>
            <person name="Tian L."/>
            <person name="Duan Y."/>
            <person name="Cai W."/>
            <person name="Li H."/>
            <person name="Song F."/>
        </authorList>
    </citation>
    <scope>NUCLEOTIDE SEQUENCE</scope>
    <source>
        <strain evidence="9">Cailab_2023a</strain>
    </source>
</reference>
<accession>A0AAW2IER8</accession>
<dbReference type="GO" id="GO:0003998">
    <property type="term" value="F:acylphosphatase activity"/>
    <property type="evidence" value="ECO:0007669"/>
    <property type="project" value="UniProtKB-EC"/>
</dbReference>
<dbReference type="FunFam" id="3.30.70.100:FF:000011">
    <property type="entry name" value="Acylphosphatase"/>
    <property type="match status" value="1"/>
</dbReference>
<organism evidence="9">
    <name type="scientific">Menopon gallinae</name>
    <name type="common">poultry shaft louse</name>
    <dbReference type="NCBI Taxonomy" id="328185"/>
    <lineage>
        <taxon>Eukaryota</taxon>
        <taxon>Metazoa</taxon>
        <taxon>Ecdysozoa</taxon>
        <taxon>Arthropoda</taxon>
        <taxon>Hexapoda</taxon>
        <taxon>Insecta</taxon>
        <taxon>Pterygota</taxon>
        <taxon>Neoptera</taxon>
        <taxon>Paraneoptera</taxon>
        <taxon>Psocodea</taxon>
        <taxon>Troctomorpha</taxon>
        <taxon>Phthiraptera</taxon>
        <taxon>Amblycera</taxon>
        <taxon>Menoponidae</taxon>
        <taxon>Menopon</taxon>
    </lineage>
</organism>
<evidence type="ECO:0000313" key="9">
    <source>
        <dbReference type="EMBL" id="KAL0280719.1"/>
    </source>
</evidence>
<dbReference type="PROSITE" id="PS51160">
    <property type="entry name" value="ACYLPHOSPHATASE_3"/>
    <property type="match status" value="1"/>
</dbReference>
<evidence type="ECO:0000259" key="8">
    <source>
        <dbReference type="PROSITE" id="PS51160"/>
    </source>
</evidence>